<dbReference type="Gene3D" id="3.50.4.10">
    <property type="entry name" value="Hepatocyte Growth Factor"/>
    <property type="match status" value="1"/>
</dbReference>
<feature type="region of interest" description="Disordered" evidence="1">
    <location>
        <begin position="339"/>
        <end position="411"/>
    </location>
</feature>
<feature type="compositionally biased region" description="Basic and acidic residues" evidence="1">
    <location>
        <begin position="963"/>
        <end position="973"/>
    </location>
</feature>
<keyword evidence="2" id="KW-0472">Membrane</keyword>
<evidence type="ECO:0000313" key="5">
    <source>
        <dbReference type="EMBL" id="GFH44547.1"/>
    </source>
</evidence>
<feature type="compositionally biased region" description="Polar residues" evidence="1">
    <location>
        <begin position="855"/>
        <end position="866"/>
    </location>
</feature>
<feature type="compositionally biased region" description="Basic and acidic residues" evidence="1">
    <location>
        <begin position="1173"/>
        <end position="1195"/>
    </location>
</feature>
<feature type="region of interest" description="Disordered" evidence="1">
    <location>
        <begin position="575"/>
        <end position="601"/>
    </location>
</feature>
<dbReference type="SUPFAM" id="SSF53474">
    <property type="entry name" value="alpha/beta-Hydrolases"/>
    <property type="match status" value="1"/>
</dbReference>
<feature type="compositionally biased region" description="Basic and acidic residues" evidence="1">
    <location>
        <begin position="575"/>
        <end position="584"/>
    </location>
</feature>
<gene>
    <name evidence="5" type="ORF">CTEN210_01021</name>
</gene>
<sequence>MTRIKAYLHILSWLSLLHFIQATNLTSNPEGSPQNLTPQFCNGTPRDDCEVELDVPAACAGISNCPIVFFLHGALNHNDNYKHSTDVHAANYIGIYPQGEKGWNTWPKSWNQCSYNDYNCSQDPNESRFFIALIEYIRDRGALGNIYIVGTSNGGSMAHKLASNAGPHLPIKGIVSKVFQLLRIPERSFPGEYNWNQPSQARGTWPVSVLSIMGEDDRDIPYHGGYTALFNIQTDTYPYYQNFRGEFELMDALESMDTWATHNGCDGSYVTSTHSSDKGDRYAIRYDYDQGCPHGIHMQHYVIKGAKHEAQHAMIDDKPIDFEITYEFIERVEKLEQMVPSASPTNLPSPSPSRTPTMSPSKSPSKSPSVSPSFKPTKATNTPSFKPTIATATPTKTPSLRPSYIESTQPSTQPTYVREYMLYQESKCKGDIDWNQATKYKNIDSVETCQTRCSASSSCQSFQYNGNKQQCIVMNYKVDGHEVLGNPERICGVIESKSFNGATAPGIMKKSNKTMIVGIVAGCSGFIVIALAAIFIKRRRDSVDYEKDIDSYGTPVPMDGSLHLSEIEEMRRAQKEWKKQQQKADRRKQHDKYQKFQQGRQHEQFQFGQEVVGVFSIDADESQYSQEAIEVMSIDASTVEDDSGNAIVPRNKRKEKTVPDQFSIPSSRHANSHRERRGDQPSMSTNNRSSRHSASPRREQVPKESSKAPHAMEEKHRSSRKNATPQRERVTEEHKTNDKSKSLMHSMKEKYKSSRKSASPRRESIPQELHIGNDVVNVYSIDAEESEYSEEALEVVRMKSQRMPPESVKSSKKSLLDGNSRHIKSKSDVHSDELQKGRSKTSSKKKMKEESAKSNGNFKPSKTSGARPSKAVEQKSARESLDEMEQLKRQLQKEKMKNTERTPNSSKDKRSREKLEISKSGRHGRFMGREDTGPLKRRANDDGDRRVQEKKESPQSKRSSSRTKKEESRKEASKSAFSSSAKAQDKKESSPSKRSSSRMKKEESRQASKAASETNREKQESSPSKRSSSRMKKEESSKKVTKFAPSSNTEKKRDSKATSDSKRSNSRMKKDVRKEDTDRTSSSSNILEKKREQQRSSSRMKKEESREVSGSDNTKSKRRPKEKDMFDNSMVERQKSKRRNKNKRKEDEKVDTRPKVSKDLVPPTKPKKKNNSHGKDVDNQRKSRESGTSTKERSKSNPRKKRQVDNSIVEQIILAQQKKEEEFKKKKERSASNGRGGRQRSS</sequence>
<dbReference type="Gene3D" id="3.40.50.1820">
    <property type="entry name" value="alpha/beta hydrolase"/>
    <property type="match status" value="1"/>
</dbReference>
<feature type="compositionally biased region" description="Basic and acidic residues" evidence="1">
    <location>
        <begin position="1121"/>
        <end position="1134"/>
    </location>
</feature>
<feature type="region of interest" description="Disordered" evidence="1">
    <location>
        <begin position="641"/>
        <end position="774"/>
    </location>
</feature>
<name>A0AAD3CEB8_9STRA</name>
<feature type="compositionally biased region" description="Basic and acidic residues" evidence="1">
    <location>
        <begin position="696"/>
        <end position="716"/>
    </location>
</feature>
<proteinExistence type="predicted"/>
<feature type="compositionally biased region" description="Basic and acidic residues" evidence="1">
    <location>
        <begin position="1144"/>
        <end position="1158"/>
    </location>
</feature>
<feature type="region of interest" description="Disordered" evidence="1">
    <location>
        <begin position="796"/>
        <end position="1242"/>
    </location>
</feature>
<dbReference type="PROSITE" id="PS50948">
    <property type="entry name" value="PAN"/>
    <property type="match status" value="1"/>
</dbReference>
<evidence type="ECO:0000259" key="4">
    <source>
        <dbReference type="PROSITE" id="PS50948"/>
    </source>
</evidence>
<keyword evidence="6" id="KW-1185">Reference proteome</keyword>
<feature type="transmembrane region" description="Helical" evidence="2">
    <location>
        <begin position="515"/>
        <end position="536"/>
    </location>
</feature>
<feature type="compositionally biased region" description="Basic residues" evidence="1">
    <location>
        <begin position="837"/>
        <end position="846"/>
    </location>
</feature>
<dbReference type="AlphaFoldDB" id="A0AAD3CEB8"/>
<keyword evidence="2" id="KW-1133">Transmembrane helix</keyword>
<dbReference type="Proteomes" id="UP001054902">
    <property type="component" value="Unassembled WGS sequence"/>
</dbReference>
<keyword evidence="2" id="KW-0812">Transmembrane</keyword>
<keyword evidence="3" id="KW-0732">Signal</keyword>
<protein>
    <recommendedName>
        <fullName evidence="4">Apple domain-containing protein</fullName>
    </recommendedName>
</protein>
<feature type="domain" description="Apple" evidence="4">
    <location>
        <begin position="428"/>
        <end position="491"/>
    </location>
</feature>
<reference evidence="5 6" key="1">
    <citation type="journal article" date="2021" name="Sci. Rep.">
        <title>The genome of the diatom Chaetoceros tenuissimus carries an ancient integrated fragment of an extant virus.</title>
        <authorList>
            <person name="Hongo Y."/>
            <person name="Kimura K."/>
            <person name="Takaki Y."/>
            <person name="Yoshida Y."/>
            <person name="Baba S."/>
            <person name="Kobayashi G."/>
            <person name="Nagasaki K."/>
            <person name="Hano T."/>
            <person name="Tomaru Y."/>
        </authorList>
    </citation>
    <scope>NUCLEOTIDE SEQUENCE [LARGE SCALE GENOMIC DNA]</scope>
    <source>
        <strain evidence="5 6">NIES-3715</strain>
    </source>
</reference>
<dbReference type="SUPFAM" id="SSF57414">
    <property type="entry name" value="Hairpin loop containing domain-like"/>
    <property type="match status" value="1"/>
</dbReference>
<feature type="compositionally biased region" description="Basic and acidic residues" evidence="1">
    <location>
        <begin position="1049"/>
        <end position="1079"/>
    </location>
</feature>
<feature type="compositionally biased region" description="Basic and acidic residues" evidence="1">
    <location>
        <begin position="1087"/>
        <end position="1109"/>
    </location>
</feature>
<evidence type="ECO:0000256" key="2">
    <source>
        <dbReference type="SAM" id="Phobius"/>
    </source>
</evidence>
<dbReference type="InterPro" id="IPR003609">
    <property type="entry name" value="Pan_app"/>
</dbReference>
<organism evidence="5 6">
    <name type="scientific">Chaetoceros tenuissimus</name>
    <dbReference type="NCBI Taxonomy" id="426638"/>
    <lineage>
        <taxon>Eukaryota</taxon>
        <taxon>Sar</taxon>
        <taxon>Stramenopiles</taxon>
        <taxon>Ochrophyta</taxon>
        <taxon>Bacillariophyta</taxon>
        <taxon>Coscinodiscophyceae</taxon>
        <taxon>Chaetocerotophycidae</taxon>
        <taxon>Chaetocerotales</taxon>
        <taxon>Chaetocerotaceae</taxon>
        <taxon>Chaetoceros</taxon>
    </lineage>
</organism>
<feature type="signal peptide" evidence="3">
    <location>
        <begin position="1"/>
        <end position="22"/>
    </location>
</feature>
<dbReference type="Pfam" id="PF00024">
    <property type="entry name" value="PAN_1"/>
    <property type="match status" value="1"/>
</dbReference>
<feature type="compositionally biased region" description="Basic and acidic residues" evidence="1">
    <location>
        <begin position="825"/>
        <end position="836"/>
    </location>
</feature>
<evidence type="ECO:0000313" key="6">
    <source>
        <dbReference type="Proteomes" id="UP001054902"/>
    </source>
</evidence>
<comment type="caution">
    <text evidence="5">The sequence shown here is derived from an EMBL/GenBank/DDBJ whole genome shotgun (WGS) entry which is preliminary data.</text>
</comment>
<dbReference type="EMBL" id="BLLK01000020">
    <property type="protein sequence ID" value="GFH44547.1"/>
    <property type="molecule type" value="Genomic_DNA"/>
</dbReference>
<feature type="compositionally biased region" description="Basic and acidic residues" evidence="1">
    <location>
        <begin position="870"/>
        <end position="919"/>
    </location>
</feature>
<feature type="compositionally biased region" description="Low complexity" evidence="1">
    <location>
        <begin position="354"/>
        <end position="378"/>
    </location>
</feature>
<evidence type="ECO:0000256" key="1">
    <source>
        <dbReference type="SAM" id="MobiDB-lite"/>
    </source>
</evidence>
<feature type="compositionally biased region" description="Low complexity" evidence="1">
    <location>
        <begin position="386"/>
        <end position="398"/>
    </location>
</feature>
<accession>A0AAD3CEB8</accession>
<feature type="chain" id="PRO_5042157615" description="Apple domain-containing protein" evidence="3">
    <location>
        <begin position="23"/>
        <end position="1242"/>
    </location>
</feature>
<feature type="compositionally biased region" description="Basic and acidic residues" evidence="1">
    <location>
        <begin position="927"/>
        <end position="955"/>
    </location>
</feature>
<feature type="compositionally biased region" description="Basic and acidic residues" evidence="1">
    <location>
        <begin position="726"/>
        <end position="752"/>
    </location>
</feature>
<evidence type="ECO:0000256" key="3">
    <source>
        <dbReference type="SAM" id="SignalP"/>
    </source>
</evidence>
<dbReference type="InterPro" id="IPR029058">
    <property type="entry name" value="AB_hydrolase_fold"/>
</dbReference>